<sequence length="440" mass="49068">MKKLILFTIICICGLCLGLYGQIEEPYVPRIIDYKIDSEHTVVSAKDYVLMPGDTILITITGSTNYSYMTTVTPEGKITIQMPTSSTPASRSLSLLGTTAQLAPQYDIVSAVPMHDITLEVAKDSLRNVFLKYFKHIDVDITLLFMRTFMVIVAGEVNRPGIAYARPIDRVSTVLDTIGGVAAIGSRSKIELRRKGKLYKIVDLEEFERTGNTEVNPYLRDGDVIYVPRMEKSVLVIGAVYEKPRLTFLEEEKQPAQQTEFAILGEKTSERRYELIEGETVSDIVAKTRLTPWADLLHAFIRRSNQTIAVNLAEAITDESSTYNIEMKDGDMLYIPAINAVVYVEGQVTNPGPYVFQPNLRVSDYVGFAGGLLAGASRSSISIQRGEKRISAAADPIIEQGDRIYVPRIFLRFWQDYLEIGSVVASVLISYLTYRAVTAQ</sequence>
<comment type="caution">
    <text evidence="2">The sequence shown here is derived from an EMBL/GenBank/DDBJ whole genome shotgun (WGS) entry which is preliminary data.</text>
</comment>
<feature type="domain" description="Soluble ligand binding" evidence="1">
    <location>
        <begin position="341"/>
        <end position="388"/>
    </location>
</feature>
<dbReference type="Pfam" id="PF10531">
    <property type="entry name" value="SLBB"/>
    <property type="match status" value="2"/>
</dbReference>
<evidence type="ECO:0000259" key="1">
    <source>
        <dbReference type="Pfam" id="PF10531"/>
    </source>
</evidence>
<organism evidence="2 3">
    <name type="scientific">candidate division TA06 bacterium DG_78</name>
    <dbReference type="NCBI Taxonomy" id="1703772"/>
    <lineage>
        <taxon>Bacteria</taxon>
        <taxon>Bacteria division TA06</taxon>
    </lineage>
</organism>
<dbReference type="GO" id="GO:0015159">
    <property type="term" value="F:polysaccharide transmembrane transporter activity"/>
    <property type="evidence" value="ECO:0007669"/>
    <property type="project" value="InterPro"/>
</dbReference>
<dbReference type="InterPro" id="IPR019554">
    <property type="entry name" value="Soluble_ligand-bd"/>
</dbReference>
<accession>A0A0S7YFX5</accession>
<dbReference type="AlphaFoldDB" id="A0A0S7YFX5"/>
<feature type="domain" description="Soluble ligand binding" evidence="1">
    <location>
        <begin position="151"/>
        <end position="199"/>
    </location>
</feature>
<gene>
    <name evidence="2" type="ORF">AMJ52_03970</name>
</gene>
<dbReference type="PANTHER" id="PTHR33619">
    <property type="entry name" value="POLYSACCHARIDE EXPORT PROTEIN GFCE-RELATED"/>
    <property type="match status" value="1"/>
</dbReference>
<dbReference type="Proteomes" id="UP000051012">
    <property type="component" value="Unassembled WGS sequence"/>
</dbReference>
<dbReference type="Gene3D" id="3.10.560.10">
    <property type="entry name" value="Outer membrane lipoprotein wza domain like"/>
    <property type="match status" value="3"/>
</dbReference>
<proteinExistence type="predicted"/>
<dbReference type="EMBL" id="LJNI01000037">
    <property type="protein sequence ID" value="KPJ73275.1"/>
    <property type="molecule type" value="Genomic_DNA"/>
</dbReference>
<reference evidence="2 3" key="1">
    <citation type="journal article" date="2015" name="Microbiome">
        <title>Genomic resolution of linkages in carbon, nitrogen, and sulfur cycling among widespread estuary sediment bacteria.</title>
        <authorList>
            <person name="Baker B.J."/>
            <person name="Lazar C.S."/>
            <person name="Teske A.P."/>
            <person name="Dick G.J."/>
        </authorList>
    </citation>
    <scope>NUCLEOTIDE SEQUENCE [LARGE SCALE GENOMIC DNA]</scope>
    <source>
        <strain evidence="2">DG_78</strain>
    </source>
</reference>
<protein>
    <recommendedName>
        <fullName evidence="1">Soluble ligand binding domain-containing protein</fullName>
    </recommendedName>
</protein>
<dbReference type="PANTHER" id="PTHR33619:SF3">
    <property type="entry name" value="POLYSACCHARIDE EXPORT PROTEIN GFCE-RELATED"/>
    <property type="match status" value="1"/>
</dbReference>
<dbReference type="InterPro" id="IPR049712">
    <property type="entry name" value="Poly_export"/>
</dbReference>
<name>A0A0S7YFX5_UNCT6</name>
<evidence type="ECO:0000313" key="3">
    <source>
        <dbReference type="Proteomes" id="UP000051012"/>
    </source>
</evidence>
<evidence type="ECO:0000313" key="2">
    <source>
        <dbReference type="EMBL" id="KPJ73275.1"/>
    </source>
</evidence>